<sequence>MPDTHRTAGTSSLPIPIAGRAAAAPAPAGQPVPADAAYGQQRHSAQVVLATQNLPPKSCESDGVIGENQLPVAVYTADCLPVLFADSAQHQVAAVHAGLKGTLSGVLNSAIDGLLKRGARTETLHVAIGPAIGPCCYELGKDLVTQMQQRADLPALQWASEQPRNSAAIRPQARAHHQGVWFNLPHLARGLLLQRGIPAEQIEVLNVCTYCMAESGSSYRYNTHFDSGYQSRFSWIRRRD</sequence>
<evidence type="ECO:0000256" key="1">
    <source>
        <dbReference type="ARBA" id="ARBA00000553"/>
    </source>
</evidence>
<dbReference type="SUPFAM" id="SSF64438">
    <property type="entry name" value="CNF1/YfiH-like putative cysteine hydrolases"/>
    <property type="match status" value="1"/>
</dbReference>
<keyword evidence="3" id="KW-0808">Transferase</keyword>
<dbReference type="AlphaFoldDB" id="A0A8R2D6W4"/>
<evidence type="ECO:0000256" key="8">
    <source>
        <dbReference type="ARBA" id="ARBA00049893"/>
    </source>
</evidence>
<accession>A0A8R2D6W4</accession>
<dbReference type="InterPro" id="IPR038371">
    <property type="entry name" value="Cu_polyphenol_OxRdtase_sf"/>
</dbReference>
<dbReference type="InterPro" id="IPR011324">
    <property type="entry name" value="Cytotoxic_necrot_fac-like_cat"/>
</dbReference>
<comment type="catalytic activity">
    <reaction evidence="6">
        <text>adenosine + H2O + H(+) = inosine + NH4(+)</text>
        <dbReference type="Rhea" id="RHEA:24408"/>
        <dbReference type="ChEBI" id="CHEBI:15377"/>
        <dbReference type="ChEBI" id="CHEBI:15378"/>
        <dbReference type="ChEBI" id="CHEBI:16335"/>
        <dbReference type="ChEBI" id="CHEBI:17596"/>
        <dbReference type="ChEBI" id="CHEBI:28938"/>
        <dbReference type="EC" id="3.5.4.4"/>
    </reaction>
    <physiologicalReaction direction="left-to-right" evidence="6">
        <dbReference type="Rhea" id="RHEA:24409"/>
    </physiologicalReaction>
</comment>
<comment type="catalytic activity">
    <reaction evidence="1">
        <text>inosine + phosphate = alpha-D-ribose 1-phosphate + hypoxanthine</text>
        <dbReference type="Rhea" id="RHEA:27646"/>
        <dbReference type="ChEBI" id="CHEBI:17368"/>
        <dbReference type="ChEBI" id="CHEBI:17596"/>
        <dbReference type="ChEBI" id="CHEBI:43474"/>
        <dbReference type="ChEBI" id="CHEBI:57720"/>
        <dbReference type="EC" id="2.4.2.1"/>
    </reaction>
    <physiologicalReaction direction="left-to-right" evidence="1">
        <dbReference type="Rhea" id="RHEA:27647"/>
    </physiologicalReaction>
</comment>
<comment type="similarity">
    <text evidence="2">Belongs to the purine nucleoside phosphorylase YfiH/LACC1 family.</text>
</comment>
<dbReference type="InterPro" id="IPR003730">
    <property type="entry name" value="Cu_polyphenol_OxRdtase"/>
</dbReference>
<comment type="catalytic activity">
    <reaction evidence="8">
        <text>S-methyl-5'-thioadenosine + phosphate = 5-(methylsulfanyl)-alpha-D-ribose 1-phosphate + adenine</text>
        <dbReference type="Rhea" id="RHEA:11852"/>
        <dbReference type="ChEBI" id="CHEBI:16708"/>
        <dbReference type="ChEBI" id="CHEBI:17509"/>
        <dbReference type="ChEBI" id="CHEBI:43474"/>
        <dbReference type="ChEBI" id="CHEBI:58533"/>
        <dbReference type="EC" id="2.4.2.28"/>
    </reaction>
    <physiologicalReaction direction="left-to-right" evidence="8">
        <dbReference type="Rhea" id="RHEA:11853"/>
    </physiologicalReaction>
</comment>
<dbReference type="EnsemblMetazoa" id="XM_016808966.1">
    <property type="protein sequence ID" value="XP_016664455.1"/>
    <property type="gene ID" value="LOC107885344"/>
</dbReference>
<evidence type="ECO:0008006" key="10">
    <source>
        <dbReference type="Google" id="ProtNLM"/>
    </source>
</evidence>
<keyword evidence="4" id="KW-0479">Metal-binding</keyword>
<dbReference type="GO" id="GO:0005507">
    <property type="term" value="F:copper ion binding"/>
    <property type="evidence" value="ECO:0007669"/>
    <property type="project" value="TreeGrafter"/>
</dbReference>
<dbReference type="Gene3D" id="3.60.140.10">
    <property type="entry name" value="CNF1/YfiH-like putative cysteine hydrolases"/>
    <property type="match status" value="1"/>
</dbReference>
<dbReference type="PANTHER" id="PTHR30616">
    <property type="entry name" value="UNCHARACTERIZED PROTEIN YFIH"/>
    <property type="match status" value="1"/>
</dbReference>
<dbReference type="GO" id="GO:0017061">
    <property type="term" value="F:S-methyl-5-thioadenosine phosphorylase activity"/>
    <property type="evidence" value="ECO:0007669"/>
    <property type="project" value="UniProtKB-EC"/>
</dbReference>
<dbReference type="Pfam" id="PF02578">
    <property type="entry name" value="Cu-oxidase_4"/>
    <property type="match status" value="1"/>
</dbReference>
<evidence type="ECO:0000256" key="4">
    <source>
        <dbReference type="ARBA" id="ARBA00022723"/>
    </source>
</evidence>
<name>A0A8R2D6W4_ACYPI</name>
<comment type="catalytic activity">
    <reaction evidence="7">
        <text>adenosine + phosphate = alpha-D-ribose 1-phosphate + adenine</text>
        <dbReference type="Rhea" id="RHEA:27642"/>
        <dbReference type="ChEBI" id="CHEBI:16335"/>
        <dbReference type="ChEBI" id="CHEBI:16708"/>
        <dbReference type="ChEBI" id="CHEBI:43474"/>
        <dbReference type="ChEBI" id="CHEBI:57720"/>
        <dbReference type="EC" id="2.4.2.1"/>
    </reaction>
    <physiologicalReaction direction="left-to-right" evidence="7">
        <dbReference type="Rhea" id="RHEA:27643"/>
    </physiologicalReaction>
</comment>
<dbReference type="PANTHER" id="PTHR30616:SF3">
    <property type="entry name" value="PURINE NUCLEOSIDE PHOSPHORYLASE"/>
    <property type="match status" value="1"/>
</dbReference>
<keyword evidence="5" id="KW-0862">Zinc</keyword>
<evidence type="ECO:0000256" key="3">
    <source>
        <dbReference type="ARBA" id="ARBA00022679"/>
    </source>
</evidence>
<organism evidence="9">
    <name type="scientific">Acyrthosiphon pisum</name>
    <name type="common">Pea aphid</name>
    <dbReference type="NCBI Taxonomy" id="7029"/>
    <lineage>
        <taxon>Eukaryota</taxon>
        <taxon>Metazoa</taxon>
        <taxon>Ecdysozoa</taxon>
        <taxon>Arthropoda</taxon>
        <taxon>Hexapoda</taxon>
        <taxon>Insecta</taxon>
        <taxon>Pterygota</taxon>
        <taxon>Neoptera</taxon>
        <taxon>Paraneoptera</taxon>
        <taxon>Hemiptera</taxon>
        <taxon>Sternorrhyncha</taxon>
        <taxon>Aphidomorpha</taxon>
        <taxon>Aphidoidea</taxon>
        <taxon>Aphididae</taxon>
        <taxon>Macrosiphini</taxon>
        <taxon>Acyrthosiphon</taxon>
    </lineage>
</organism>
<evidence type="ECO:0000256" key="5">
    <source>
        <dbReference type="ARBA" id="ARBA00022833"/>
    </source>
</evidence>
<protein>
    <recommendedName>
        <fullName evidence="10">Polyphenol oxidase family protein</fullName>
    </recommendedName>
</protein>
<proteinExistence type="inferred from homology"/>
<evidence type="ECO:0000256" key="6">
    <source>
        <dbReference type="ARBA" id="ARBA00047989"/>
    </source>
</evidence>
<evidence type="ECO:0000256" key="2">
    <source>
        <dbReference type="ARBA" id="ARBA00007353"/>
    </source>
</evidence>
<evidence type="ECO:0000256" key="7">
    <source>
        <dbReference type="ARBA" id="ARBA00048968"/>
    </source>
</evidence>
<reference evidence="9" key="1">
    <citation type="submission" date="2022-06" db="UniProtKB">
        <authorList>
            <consortium name="EnsemblMetazoa"/>
        </authorList>
    </citation>
    <scope>IDENTIFICATION</scope>
</reference>
<evidence type="ECO:0000313" key="9">
    <source>
        <dbReference type="EnsemblMetazoa" id="XP_016664455.1"/>
    </source>
</evidence>
<dbReference type="CDD" id="cd16833">
    <property type="entry name" value="YfiH"/>
    <property type="match status" value="1"/>
</dbReference>